<dbReference type="GO" id="GO:0030163">
    <property type="term" value="P:protein catabolic process"/>
    <property type="evidence" value="ECO:0007669"/>
    <property type="project" value="UniProtKB-ARBA"/>
</dbReference>
<dbReference type="Gene3D" id="3.40.50.300">
    <property type="entry name" value="P-loop containing nucleotide triphosphate hydrolases"/>
    <property type="match status" value="1"/>
</dbReference>
<dbReference type="OMA" id="FFLQRID"/>
<dbReference type="Pfam" id="PF06480">
    <property type="entry name" value="FtsH_ext"/>
    <property type="match status" value="1"/>
</dbReference>
<evidence type="ECO:0000256" key="3">
    <source>
        <dbReference type="ARBA" id="ARBA00010044"/>
    </source>
</evidence>
<keyword evidence="11" id="KW-0067">ATP-binding</keyword>
<comment type="catalytic activity">
    <reaction evidence="16">
        <text>ATP + H2O = ADP + phosphate + H(+)</text>
        <dbReference type="Rhea" id="RHEA:13065"/>
        <dbReference type="ChEBI" id="CHEBI:15377"/>
        <dbReference type="ChEBI" id="CHEBI:15378"/>
        <dbReference type="ChEBI" id="CHEBI:30616"/>
        <dbReference type="ChEBI" id="CHEBI:43474"/>
        <dbReference type="ChEBI" id="CHEBI:456216"/>
    </reaction>
    <physiologicalReaction direction="left-to-right" evidence="16">
        <dbReference type="Rhea" id="RHEA:13066"/>
    </physiologicalReaction>
</comment>
<feature type="region of interest" description="Disordered" evidence="19">
    <location>
        <begin position="944"/>
        <end position="978"/>
    </location>
</feature>
<keyword evidence="7" id="KW-0479">Metal-binding</keyword>
<evidence type="ECO:0000256" key="8">
    <source>
        <dbReference type="ARBA" id="ARBA00022741"/>
    </source>
</evidence>
<evidence type="ECO:0000256" key="14">
    <source>
        <dbReference type="ARBA" id="ARBA00023128"/>
    </source>
</evidence>
<dbReference type="Proteomes" id="UP000005222">
    <property type="component" value="Chromosome N"/>
</dbReference>
<dbReference type="GO" id="GO:0140567">
    <property type="term" value="F:membrane protein dislocase activity"/>
    <property type="evidence" value="ECO:0007669"/>
    <property type="project" value="UniProtKB-ARBA"/>
</dbReference>
<evidence type="ECO:0000256" key="9">
    <source>
        <dbReference type="ARBA" id="ARBA00022801"/>
    </source>
</evidence>
<dbReference type="SUPFAM" id="SSF52540">
    <property type="entry name" value="P-loop containing nucleoside triphosphate hydrolases"/>
    <property type="match status" value="1"/>
</dbReference>
<keyword evidence="15 20" id="KW-0472">Membrane</keyword>
<dbReference type="FunFam" id="3.40.50.300:FF:000001">
    <property type="entry name" value="ATP-dependent zinc metalloprotease FtsH"/>
    <property type="match status" value="1"/>
</dbReference>
<keyword evidence="8" id="KW-0547">Nucleotide-binding</keyword>
<dbReference type="CDD" id="cd19501">
    <property type="entry name" value="RecA-like_FtsH"/>
    <property type="match status" value="1"/>
</dbReference>
<comment type="cofactor">
    <cofactor evidence="1">
        <name>Zn(2+)</name>
        <dbReference type="ChEBI" id="CHEBI:29105"/>
    </cofactor>
</comment>
<keyword evidence="12 20" id="KW-1133">Transmembrane helix</keyword>
<feature type="region of interest" description="Disordered" evidence="19">
    <location>
        <begin position="301"/>
        <end position="323"/>
    </location>
</feature>
<dbReference type="Pfam" id="PF17862">
    <property type="entry name" value="AAA_lid_3"/>
    <property type="match status" value="1"/>
</dbReference>
<dbReference type="PANTHER" id="PTHR43655">
    <property type="entry name" value="ATP-DEPENDENT PROTEASE"/>
    <property type="match status" value="1"/>
</dbReference>
<feature type="compositionally biased region" description="Basic and acidic residues" evidence="19">
    <location>
        <begin position="952"/>
        <end position="978"/>
    </location>
</feature>
<evidence type="ECO:0000256" key="11">
    <source>
        <dbReference type="ARBA" id="ARBA00022840"/>
    </source>
</evidence>
<keyword evidence="10" id="KW-0862">Zinc</keyword>
<evidence type="ECO:0000256" key="13">
    <source>
        <dbReference type="ARBA" id="ARBA00023049"/>
    </source>
</evidence>
<dbReference type="GO" id="GO:0005524">
    <property type="term" value="F:ATP binding"/>
    <property type="evidence" value="ECO:0007669"/>
    <property type="project" value="UniProtKB-KW"/>
</dbReference>
<dbReference type="InterPro" id="IPR037219">
    <property type="entry name" value="Peptidase_M41-like"/>
</dbReference>
<dbReference type="GO" id="GO:0016887">
    <property type="term" value="F:ATP hydrolysis activity"/>
    <property type="evidence" value="ECO:0007669"/>
    <property type="project" value="InterPro"/>
</dbReference>
<dbReference type="InterPro" id="IPR003960">
    <property type="entry name" value="ATPase_AAA_CS"/>
</dbReference>
<comment type="similarity">
    <text evidence="3">In the C-terminal section; belongs to the peptidase M41 family.</text>
</comment>
<dbReference type="GO" id="GO:0005745">
    <property type="term" value="C:m-AAA complex"/>
    <property type="evidence" value="ECO:0007669"/>
    <property type="project" value="TreeGrafter"/>
</dbReference>
<evidence type="ECO:0000256" key="6">
    <source>
        <dbReference type="ARBA" id="ARBA00022692"/>
    </source>
</evidence>
<feature type="transmembrane region" description="Helical" evidence="20">
    <location>
        <begin position="343"/>
        <end position="361"/>
    </location>
</feature>
<dbReference type="GO" id="GO:0006465">
    <property type="term" value="P:signal peptide processing"/>
    <property type="evidence" value="ECO:0007669"/>
    <property type="project" value="UniProtKB-ARBA"/>
</dbReference>
<feature type="transmembrane region" description="Helical" evidence="20">
    <location>
        <begin position="453"/>
        <end position="471"/>
    </location>
</feature>
<dbReference type="AlphaFoldDB" id="G8XZK1"/>
<dbReference type="Pfam" id="PF00004">
    <property type="entry name" value="AAA"/>
    <property type="match status" value="1"/>
</dbReference>
<dbReference type="GO" id="GO:0004222">
    <property type="term" value="F:metalloendopeptidase activity"/>
    <property type="evidence" value="ECO:0007669"/>
    <property type="project" value="InterPro"/>
</dbReference>
<dbReference type="InterPro" id="IPR005936">
    <property type="entry name" value="FtsH"/>
</dbReference>
<evidence type="ECO:0000256" key="2">
    <source>
        <dbReference type="ARBA" id="ARBA00004225"/>
    </source>
</evidence>
<keyword evidence="9" id="KW-0378">Hydrolase</keyword>
<dbReference type="FunFam" id="1.10.8.60:FF:000019">
    <property type="entry name" value="AFG3-like AAA ATPase 2"/>
    <property type="match status" value="1"/>
</dbReference>
<dbReference type="HOGENOM" id="CLU_000688_23_0_1"/>
<keyword evidence="18" id="KW-0175">Coiled coil</keyword>
<dbReference type="Gene3D" id="1.20.58.760">
    <property type="entry name" value="Peptidase M41"/>
    <property type="match status" value="1"/>
</dbReference>
<dbReference type="InterPro" id="IPR000642">
    <property type="entry name" value="Peptidase_M41"/>
</dbReference>
<evidence type="ECO:0000256" key="17">
    <source>
        <dbReference type="ARBA" id="ARBA00065348"/>
    </source>
</evidence>
<evidence type="ECO:0000256" key="18">
    <source>
        <dbReference type="SAM" id="Coils"/>
    </source>
</evidence>
<dbReference type="EMBL" id="FO082046">
    <property type="protein sequence ID" value="CCE87110.1"/>
    <property type="molecule type" value="Genomic_DNA"/>
</dbReference>
<dbReference type="HAMAP" id="MF_01458">
    <property type="entry name" value="FtsH"/>
    <property type="match status" value="1"/>
</dbReference>
<dbReference type="Gene3D" id="3.40.1690.20">
    <property type="match status" value="1"/>
</dbReference>
<accession>G8XZK1</accession>
<dbReference type="PROSITE" id="PS00674">
    <property type="entry name" value="AAA"/>
    <property type="match status" value="1"/>
</dbReference>
<dbReference type="MEROPS" id="M41.003"/>
<feature type="compositionally biased region" description="Basic and acidic residues" evidence="19">
    <location>
        <begin position="304"/>
        <end position="323"/>
    </location>
</feature>
<comment type="similarity">
    <text evidence="4">In the N-terminal section; belongs to the AAA ATPase family.</text>
</comment>
<dbReference type="GO" id="GO:0097002">
    <property type="term" value="C:mitochondrial inner boundary membrane"/>
    <property type="evidence" value="ECO:0007669"/>
    <property type="project" value="UniProtKB-ARBA"/>
</dbReference>
<sequence length="978" mass="111337">MISRVIWRRPVGQVLKSNTAGLKGFPTRCFHMSSRFLADSKKSKEDRLNDEVRKLKKLREEYQKANFFEKVRLQSELLKQEIKVTEAQTIKFNADIKTPSIRFDENPLDLSNVKRYEDAYGFLLETFLRECEEYRVSPIVKLHPDVLISNIIHEFGQKFPDDKPLRKEEVLTLFHIYYAISNNVVFMDELVFENPAVQSMLRSYVSRDPADDSSDYIKKVAEDNDLDQSVVAAWYRVFDIMSSVPFAQVDQKYICSLCPNEYARFNSFNQEMDAFHKNFSKFQNPPPKNAKKEDDLGSIFDSLRGNRDQNEEKSNAGKKGKDDKKNKKFVEFEFNLNSPPMRYFQLGLLSVLLMYFVYSLSQENDNEITFQELTQFIQKNYVSRLVVVNNKTVVLELNDNGKAQYNEQARFHFNIGSVESFERSLRHVQDEFKIPESLRIPVIYTNEGNVTKMVINFLPTLLFLAAIYYMTKKASMGGMGGPLSFGKSTAKKFNQETDVKIRFKDVAGMAEAKEEVMEFVKFLQHPEKYERLGAKIPRGAILSGPPGTGKTLLAKATAGEAAVPFFSVSGSEFVEMFVGVGASRVRDLFKTARENAPSIVFVDEIDAIGKQRSKGNASGANDERETTLNQLLVEMDGFESSDHVVVLAGTNRVDILDRALMRPGRFDRHIAIDNPELQGRKEIFEVHLKKVKLADDIDKDLSGRLAALTPGFSGADIANVCNEAALIGARYNATAVTLRHFELAIERVIGGVEKKSKVLNEEEKRVVAYHEAGHAVCGWFLRYAHPLLKVSIIPRGQGALGYAQYLPPDQYLMSEDQLLDRMVMTLGGRVSEELHFDSVTSGAHDDFKKVTGIAQSMVMRFGMSKKVGFVNYADTRSSDDLTKPFSDETNKIIDDEIERIVKSCHSRCYELLKEKDREVELVAQELLKKEFITREDMIRLLGKRPFPENNDAFDKYLSGKDAFKDEKPSDEKKDEESS</sequence>
<dbReference type="GO" id="GO:0008270">
    <property type="term" value="F:zinc ion binding"/>
    <property type="evidence" value="ECO:0007669"/>
    <property type="project" value="InterPro"/>
</dbReference>
<evidence type="ECO:0000256" key="20">
    <source>
        <dbReference type="SAM" id="Phobius"/>
    </source>
</evidence>
<feature type="domain" description="AAA+ ATPase" evidence="21">
    <location>
        <begin position="536"/>
        <end position="676"/>
    </location>
</feature>
<dbReference type="InParanoid" id="G8XZK1"/>
<dbReference type="SUPFAM" id="SSF140990">
    <property type="entry name" value="FtsH protease domain-like"/>
    <property type="match status" value="1"/>
</dbReference>
<dbReference type="GO" id="GO:0004176">
    <property type="term" value="F:ATP-dependent peptidase activity"/>
    <property type="evidence" value="ECO:0007669"/>
    <property type="project" value="InterPro"/>
</dbReference>
<feature type="coiled-coil region" evidence="18">
    <location>
        <begin position="38"/>
        <end position="88"/>
    </location>
</feature>
<dbReference type="FunFam" id="1.20.58.760:FF:000003">
    <property type="entry name" value="AFG3-like AAA ATPase 2"/>
    <property type="match status" value="1"/>
</dbReference>
<evidence type="ECO:0000313" key="22">
    <source>
        <dbReference type="EMBL" id="CCE87110.1"/>
    </source>
</evidence>
<comment type="subunit">
    <text evidence="17">Component of the 850 kDa m-AAA protease complex, a heterohexamer composed of YTA12/RCA1 and YTA10/AFG3. Associates with the prohibitin complex, composed of PHB1 and PHB2, inhibiting the activity of the m-AAA protease complex.</text>
</comment>
<evidence type="ECO:0000256" key="12">
    <source>
        <dbReference type="ARBA" id="ARBA00022989"/>
    </source>
</evidence>
<evidence type="ECO:0000256" key="16">
    <source>
        <dbReference type="ARBA" id="ARBA00048778"/>
    </source>
</evidence>
<dbReference type="InterPro" id="IPR027417">
    <property type="entry name" value="P-loop_NTPase"/>
</dbReference>
<proteinExistence type="inferred from homology"/>
<dbReference type="NCBIfam" id="TIGR01241">
    <property type="entry name" value="FtsH_fam"/>
    <property type="match status" value="1"/>
</dbReference>
<dbReference type="GO" id="GO:0034982">
    <property type="term" value="P:mitochondrial protein processing"/>
    <property type="evidence" value="ECO:0007669"/>
    <property type="project" value="TreeGrafter"/>
</dbReference>
<dbReference type="SMART" id="SM00382">
    <property type="entry name" value="AAA"/>
    <property type="match status" value="1"/>
</dbReference>
<dbReference type="OrthoDB" id="1413014at2759"/>
<evidence type="ECO:0000256" key="10">
    <source>
        <dbReference type="ARBA" id="ARBA00022833"/>
    </source>
</evidence>
<organism evidence="22 23">
    <name type="scientific">Pichia sorbitophila (strain ATCC MYA-4447 / BCRC 22081 / CBS 7064 / NBRC 10061 / NRRL Y-12695)</name>
    <name type="common">Hybrid yeast</name>
    <dbReference type="NCBI Taxonomy" id="559304"/>
    <lineage>
        <taxon>Eukaryota</taxon>
        <taxon>Fungi</taxon>
        <taxon>Dikarya</taxon>
        <taxon>Ascomycota</taxon>
        <taxon>Saccharomycotina</taxon>
        <taxon>Pichiomycetes</taxon>
        <taxon>Debaryomycetaceae</taxon>
        <taxon>Millerozyma</taxon>
    </lineage>
</organism>
<evidence type="ECO:0000256" key="7">
    <source>
        <dbReference type="ARBA" id="ARBA00022723"/>
    </source>
</evidence>
<dbReference type="STRING" id="559304.G8XZK1"/>
<dbReference type="Gene3D" id="1.10.8.60">
    <property type="match status" value="1"/>
</dbReference>
<dbReference type="Pfam" id="PF01434">
    <property type="entry name" value="Peptidase_M41"/>
    <property type="match status" value="1"/>
</dbReference>
<keyword evidence="6 20" id="KW-0812">Transmembrane</keyword>
<gene>
    <name evidence="22" type="primary">Piso0_005649</name>
    <name evidence="22" type="ORF">GNLVRS01_PISO0N19549g</name>
</gene>
<evidence type="ECO:0000256" key="19">
    <source>
        <dbReference type="SAM" id="MobiDB-lite"/>
    </source>
</evidence>
<keyword evidence="14" id="KW-0496">Mitochondrion</keyword>
<comment type="subcellular location">
    <subcellularLocation>
        <location evidence="2">Mitochondrion membrane</location>
        <topology evidence="2">Multi-pass membrane protein</topology>
    </subcellularLocation>
</comment>
<dbReference type="FunCoup" id="G8XZK1">
    <property type="interactions" value="1117"/>
</dbReference>
<dbReference type="InterPro" id="IPR041569">
    <property type="entry name" value="AAA_lid_3"/>
</dbReference>
<protein>
    <submittedName>
        <fullName evidence="22">Piso0_005649 protein</fullName>
    </submittedName>
</protein>
<keyword evidence="23" id="KW-1185">Reference proteome</keyword>
<name>G8XZK1_PICSO</name>
<reference evidence="22 23" key="1">
    <citation type="journal article" date="2012" name="G3 (Bethesda)">
        <title>Pichia sorbitophila, an interspecies yeast hybrid reveals early steps of genome resolution following polyploidization.</title>
        <authorList>
            <person name="Leh Louis V."/>
            <person name="Despons L."/>
            <person name="Friedrich A."/>
            <person name="Martin T."/>
            <person name="Durrens P."/>
            <person name="Casaregola S."/>
            <person name="Neuveglise C."/>
            <person name="Fairhead C."/>
            <person name="Marck C."/>
            <person name="Cruz J.A."/>
            <person name="Straub M.L."/>
            <person name="Kugler V."/>
            <person name="Sacerdot C."/>
            <person name="Uzunov Z."/>
            <person name="Thierry A."/>
            <person name="Weiss S."/>
            <person name="Bleykasten C."/>
            <person name="De Montigny J."/>
            <person name="Jacques N."/>
            <person name="Jung P."/>
            <person name="Lemaire M."/>
            <person name="Mallet S."/>
            <person name="Morel G."/>
            <person name="Richard G.F."/>
            <person name="Sarkar A."/>
            <person name="Savel G."/>
            <person name="Schacherer J."/>
            <person name="Seret M.L."/>
            <person name="Talla E."/>
            <person name="Samson G."/>
            <person name="Jubin C."/>
            <person name="Poulain J."/>
            <person name="Vacherie B."/>
            <person name="Barbe V."/>
            <person name="Pelletier E."/>
            <person name="Sherman D.J."/>
            <person name="Westhof E."/>
            <person name="Weissenbach J."/>
            <person name="Baret P.V."/>
            <person name="Wincker P."/>
            <person name="Gaillardin C."/>
            <person name="Dujon B."/>
            <person name="Souciet J.L."/>
        </authorList>
    </citation>
    <scope>NUCLEOTIDE SEQUENCE [LARGE SCALE GENOMIC DNA]</scope>
    <source>
        <strain evidence="23">ATCC MYA-4447 / BCRC 22081 / CBS 7064 / NBRC 10061 / NRRL Y-12695</strain>
    </source>
</reference>
<dbReference type="InterPro" id="IPR003593">
    <property type="entry name" value="AAA+_ATPase"/>
</dbReference>
<evidence type="ECO:0000256" key="1">
    <source>
        <dbReference type="ARBA" id="ARBA00001947"/>
    </source>
</evidence>
<dbReference type="eggNOG" id="KOG0731">
    <property type="taxonomic scope" value="Eukaryota"/>
</dbReference>
<keyword evidence="5" id="KW-0645">Protease</keyword>
<dbReference type="GO" id="GO:0065003">
    <property type="term" value="P:protein-containing complex assembly"/>
    <property type="evidence" value="ECO:0007669"/>
    <property type="project" value="UniProtKB-ARBA"/>
</dbReference>
<dbReference type="InterPro" id="IPR050928">
    <property type="entry name" value="ATP-dep_Zn_Metalloprotease"/>
</dbReference>
<dbReference type="InterPro" id="IPR003959">
    <property type="entry name" value="ATPase_AAA_core"/>
</dbReference>
<evidence type="ECO:0000256" key="15">
    <source>
        <dbReference type="ARBA" id="ARBA00023136"/>
    </source>
</evidence>
<evidence type="ECO:0000256" key="5">
    <source>
        <dbReference type="ARBA" id="ARBA00022670"/>
    </source>
</evidence>
<evidence type="ECO:0000313" key="23">
    <source>
        <dbReference type="Proteomes" id="UP000005222"/>
    </source>
</evidence>
<dbReference type="PANTHER" id="PTHR43655:SF14">
    <property type="entry name" value="MITOCHONDRIAL RESPIRATORY CHAIN COMPLEXES ASSEMBLY PROTEIN YTA12"/>
    <property type="match status" value="1"/>
</dbReference>
<evidence type="ECO:0000256" key="4">
    <source>
        <dbReference type="ARBA" id="ARBA00010550"/>
    </source>
</evidence>
<evidence type="ECO:0000259" key="21">
    <source>
        <dbReference type="SMART" id="SM00382"/>
    </source>
</evidence>
<keyword evidence="13" id="KW-0482">Metalloprotease</keyword>
<dbReference type="InterPro" id="IPR011546">
    <property type="entry name" value="Pept_M41_FtsH_extracell"/>
</dbReference>